<feature type="transmembrane region" description="Helical" evidence="1">
    <location>
        <begin position="136"/>
        <end position="160"/>
    </location>
</feature>
<dbReference type="OrthoDB" id="6248623at2759"/>
<name>A0A3S5ADL3_9PLAT</name>
<gene>
    <name evidence="2" type="ORF">PXEA_LOCUS7176</name>
</gene>
<evidence type="ECO:0000313" key="2">
    <source>
        <dbReference type="EMBL" id="VEL13736.1"/>
    </source>
</evidence>
<comment type="caution">
    <text evidence="2">The sequence shown here is derived from an EMBL/GenBank/DDBJ whole genome shotgun (WGS) entry which is preliminary data.</text>
</comment>
<evidence type="ECO:0008006" key="4">
    <source>
        <dbReference type="Google" id="ProtNLM"/>
    </source>
</evidence>
<evidence type="ECO:0000313" key="3">
    <source>
        <dbReference type="Proteomes" id="UP000784294"/>
    </source>
</evidence>
<evidence type="ECO:0000256" key="1">
    <source>
        <dbReference type="SAM" id="Phobius"/>
    </source>
</evidence>
<keyword evidence="1" id="KW-0812">Transmembrane</keyword>
<protein>
    <recommendedName>
        <fullName evidence="4">Transmembrane protein</fullName>
    </recommendedName>
</protein>
<feature type="transmembrane region" description="Helical" evidence="1">
    <location>
        <begin position="843"/>
        <end position="864"/>
    </location>
</feature>
<sequence>MQNSSKLDGGIFQFVPFQSVDWIREFAISSLRQTDIILHLLPAPLGIVIFTLLLHRIFHLTRRKSHDNRAISPVVEPEIAAPNVAQDDWILPTAEQDSNALAVLDRHRTTGFNASRETRQAVALSISRSINNPTKFFLGLTYFFSLLLFLVISFFTILAVSDLSSDLQALPNHTVDLLASGLRFANDSLHSAYQITLNQVSKDARLPKPLGSRLIHLVNSAKLNFARLVVDLAASKNLHGAARSPVRLTDNGTTMVAARRLVNLFDLLVMRVDGLMQALEPLNSTSESRIQGSWYTYRDACKSMLYARPYRSLLTPGFTEGVKDSPTQRGLPPLLRETENLLCDSAKQANCSAVHAYLARVSQYLHENISSLLPNGSFKTVTKYALVLQMVDAEKQAHAWIPALASPVAKGAPVLLHHFLLPEMDRLVETMNHWTRTLYPPSLQARLADYLHFTIKVAIAIVSCLLCLGLLLTCLSCVIWCQRARKFGEPEKELSNHWPSKCAFRLVVLCLFGAICFLIIWPTWLIGLVGSLGNTQFCRYLTLTPNRRLADALLEEGIRRDLFLTHLPVAFQQILELQLHSPYPLITTLATEYRPGQKEGLLASLGMNRPFNFTAVLDSAWLNITLHEAWRHVVRPLLEGSDLTSKLPKTDVSQIFLQTRKSLKLDNLYDSLKVEPVTRYLVDPGLSNIFEPIVAWLQLIDSKEATYLLPFFVNASRLYVDYSEGFKQTRVALELVQKNKMVLGPLQQLIDVVSPAYKTFSSADNKAAVDFVERTLFQSWPEQKDLAKSTLVPFVYDLLDEMVPYGGIKQIFQLTVGTMCSPNYSSPSKSRQREAMFENIRKYGLYTMLTAITVLMLTVFLSFLL</sequence>
<feature type="transmembrane region" description="Helical" evidence="1">
    <location>
        <begin position="36"/>
        <end position="54"/>
    </location>
</feature>
<keyword evidence="3" id="KW-1185">Reference proteome</keyword>
<accession>A0A3S5ADL3</accession>
<keyword evidence="1" id="KW-1133">Transmembrane helix</keyword>
<feature type="transmembrane region" description="Helical" evidence="1">
    <location>
        <begin position="457"/>
        <end position="481"/>
    </location>
</feature>
<reference evidence="2" key="1">
    <citation type="submission" date="2018-11" db="EMBL/GenBank/DDBJ databases">
        <authorList>
            <consortium name="Pathogen Informatics"/>
        </authorList>
    </citation>
    <scope>NUCLEOTIDE SEQUENCE</scope>
</reference>
<feature type="transmembrane region" description="Helical" evidence="1">
    <location>
        <begin position="502"/>
        <end position="524"/>
    </location>
</feature>
<keyword evidence="1" id="KW-0472">Membrane</keyword>
<organism evidence="2 3">
    <name type="scientific">Protopolystoma xenopodis</name>
    <dbReference type="NCBI Taxonomy" id="117903"/>
    <lineage>
        <taxon>Eukaryota</taxon>
        <taxon>Metazoa</taxon>
        <taxon>Spiralia</taxon>
        <taxon>Lophotrochozoa</taxon>
        <taxon>Platyhelminthes</taxon>
        <taxon>Monogenea</taxon>
        <taxon>Polyopisthocotylea</taxon>
        <taxon>Polystomatidea</taxon>
        <taxon>Polystomatidae</taxon>
        <taxon>Protopolystoma</taxon>
    </lineage>
</organism>
<dbReference type="AlphaFoldDB" id="A0A3S5ADL3"/>
<dbReference type="Proteomes" id="UP000784294">
    <property type="component" value="Unassembled WGS sequence"/>
</dbReference>
<proteinExistence type="predicted"/>
<dbReference type="EMBL" id="CAAALY010018756">
    <property type="protein sequence ID" value="VEL13736.1"/>
    <property type="molecule type" value="Genomic_DNA"/>
</dbReference>